<dbReference type="Pfam" id="PF00582">
    <property type="entry name" value="Usp"/>
    <property type="match status" value="1"/>
</dbReference>
<dbReference type="PANTHER" id="PTHR46989:SF3">
    <property type="entry name" value="USPA DOMAIN-CONTAINING PROTEIN"/>
    <property type="match status" value="1"/>
</dbReference>
<evidence type="ECO:0000313" key="3">
    <source>
        <dbReference type="Proteomes" id="UP001519460"/>
    </source>
</evidence>
<dbReference type="SUPFAM" id="SSF52402">
    <property type="entry name" value="Adenine nucleotide alpha hydrolases-like"/>
    <property type="match status" value="1"/>
</dbReference>
<dbReference type="Gene3D" id="3.40.50.620">
    <property type="entry name" value="HUPs"/>
    <property type="match status" value="1"/>
</dbReference>
<accession>A0ABD0JW26</accession>
<keyword evidence="3" id="KW-1185">Reference proteome</keyword>
<dbReference type="AlphaFoldDB" id="A0ABD0JW26"/>
<feature type="domain" description="UspA" evidence="1">
    <location>
        <begin position="6"/>
        <end position="153"/>
    </location>
</feature>
<dbReference type="InterPro" id="IPR014729">
    <property type="entry name" value="Rossmann-like_a/b/a_fold"/>
</dbReference>
<evidence type="ECO:0000313" key="2">
    <source>
        <dbReference type="EMBL" id="KAK7479284.1"/>
    </source>
</evidence>
<proteinExistence type="predicted"/>
<dbReference type="EMBL" id="JACVVK020000306">
    <property type="protein sequence ID" value="KAK7479284.1"/>
    <property type="molecule type" value="Genomic_DNA"/>
</dbReference>
<gene>
    <name evidence="2" type="ORF">BaRGS_00029454</name>
</gene>
<name>A0ABD0JW26_9CAEN</name>
<dbReference type="InterPro" id="IPR006015">
    <property type="entry name" value="Universal_stress_UspA"/>
</dbReference>
<evidence type="ECO:0000259" key="1">
    <source>
        <dbReference type="Pfam" id="PF00582"/>
    </source>
</evidence>
<organism evidence="2 3">
    <name type="scientific">Batillaria attramentaria</name>
    <dbReference type="NCBI Taxonomy" id="370345"/>
    <lineage>
        <taxon>Eukaryota</taxon>
        <taxon>Metazoa</taxon>
        <taxon>Spiralia</taxon>
        <taxon>Lophotrochozoa</taxon>
        <taxon>Mollusca</taxon>
        <taxon>Gastropoda</taxon>
        <taxon>Caenogastropoda</taxon>
        <taxon>Sorbeoconcha</taxon>
        <taxon>Cerithioidea</taxon>
        <taxon>Batillariidae</taxon>
        <taxon>Batillaria</taxon>
    </lineage>
</organism>
<protein>
    <recommendedName>
        <fullName evidence="1">UspA domain-containing protein</fullName>
    </recommendedName>
</protein>
<dbReference type="PRINTS" id="PR01438">
    <property type="entry name" value="UNVRSLSTRESS"/>
</dbReference>
<reference evidence="2 3" key="1">
    <citation type="journal article" date="2023" name="Sci. Data">
        <title>Genome assembly of the Korean intertidal mud-creeper Batillaria attramentaria.</title>
        <authorList>
            <person name="Patra A.K."/>
            <person name="Ho P.T."/>
            <person name="Jun S."/>
            <person name="Lee S.J."/>
            <person name="Kim Y."/>
            <person name="Won Y.J."/>
        </authorList>
    </citation>
    <scope>NUCLEOTIDE SEQUENCE [LARGE SCALE GENOMIC DNA]</scope>
    <source>
        <strain evidence="2">Wonlab-2016</strain>
    </source>
</reference>
<comment type="caution">
    <text evidence="2">The sequence shown here is derived from an EMBL/GenBank/DDBJ whole genome shotgun (WGS) entry which is preliminary data.</text>
</comment>
<dbReference type="PANTHER" id="PTHR46989">
    <property type="entry name" value="USP DOMAIN-CONTAINING PROTEIN"/>
    <property type="match status" value="1"/>
</dbReference>
<dbReference type="Proteomes" id="UP001519460">
    <property type="component" value="Unassembled WGS sequence"/>
</dbReference>
<sequence length="158" mass="17342">MAGEDKNVIIAYDGSPNAEYALDWYVKNVYRPGKHVVLFHVPEIHVITQTSSWTSPVTMDPRTVAALLQEEQNRVQNDLEIFADKLRSLSIGGKVKSVAASKPGEAIVEEANESHAELVVAGTRGLGKIRRTLVGSVSDYLVHHCNCPVLVVKIPKNQ</sequence>
<dbReference type="InterPro" id="IPR006016">
    <property type="entry name" value="UspA"/>
</dbReference>
<dbReference type="CDD" id="cd23659">
    <property type="entry name" value="USP_At3g01520-like"/>
    <property type="match status" value="1"/>
</dbReference>